<dbReference type="InterPro" id="IPR050205">
    <property type="entry name" value="CDPK_Ser/Thr_kinases"/>
</dbReference>
<dbReference type="GO" id="GO:0004674">
    <property type="term" value="F:protein serine/threonine kinase activity"/>
    <property type="evidence" value="ECO:0007669"/>
    <property type="project" value="UniProtKB-KW"/>
</dbReference>
<feature type="binding site" evidence="6">
    <location>
        <position position="55"/>
    </location>
    <ligand>
        <name>ATP</name>
        <dbReference type="ChEBI" id="CHEBI:30616"/>
    </ligand>
</feature>
<feature type="domain" description="Protein kinase" evidence="9">
    <location>
        <begin position="23"/>
        <end position="292"/>
    </location>
</feature>
<accession>J4H4T1</accession>
<keyword evidence="1 7" id="KW-0723">Serine/threonine-protein kinase</keyword>
<dbReference type="Gene3D" id="1.10.510.10">
    <property type="entry name" value="Transferase(Phosphotransferase) domain 1"/>
    <property type="match status" value="1"/>
</dbReference>
<sequence length="463" mass="50917">MVQFSAILPDFKGLIITLEHMRLRLIKRLGSGAYGVVYLAYDNSLPSKPTPYAVKCLLKHPKESDYHHLQQREIAYHKAASAHPCVVKLHGVIEEEHYLYLILDYCPGGDLFSAIIDHGMYVNDDVRVKRSFLQLLDAIHGCHDLGISHRDLKPENILLSGDGSRVYLTDFGLATKAKLSASFGCGSSFYMSPECAGADVSKRPFVTSISDIWALGVILVNMITGRNPWHIASTQDTGYASYLVEGKPYLQRMLHISRGAVDLLSRIFVDNPAERITIHQLRAAVIEIDTFFPTAPNLCPPVKTLLSSSRPVGSVDITDCLRVGTGASDAAEVKIVDIRPISSPDDNDKITVPKNIGTPPKAFTPVGDESLFVNASDSLFTDDSGSDSESSGPVTPQTRAVAIPSPNISSLLLEFPEVPPDIAVRLSERNSAARRAQDASLTMKKRKLPRSWERFVQRIKVRV</sequence>
<evidence type="ECO:0000256" key="3">
    <source>
        <dbReference type="ARBA" id="ARBA00022741"/>
    </source>
</evidence>
<dbReference type="GeneID" id="24100440"/>
<dbReference type="InterPro" id="IPR017441">
    <property type="entry name" value="Protein_kinase_ATP_BS"/>
</dbReference>
<evidence type="ECO:0000256" key="2">
    <source>
        <dbReference type="ARBA" id="ARBA00022679"/>
    </source>
</evidence>
<gene>
    <name evidence="10" type="ORF">FIBRA_07755</name>
</gene>
<keyword evidence="11" id="KW-1185">Reference proteome</keyword>
<protein>
    <recommendedName>
        <fullName evidence="9">Protein kinase domain-containing protein</fullName>
    </recommendedName>
</protein>
<dbReference type="SMART" id="SM00220">
    <property type="entry name" value="S_TKc"/>
    <property type="match status" value="1"/>
</dbReference>
<evidence type="ECO:0000256" key="8">
    <source>
        <dbReference type="SAM" id="MobiDB-lite"/>
    </source>
</evidence>
<comment type="similarity">
    <text evidence="7">Belongs to the protein kinase superfamily.</text>
</comment>
<dbReference type="GO" id="GO:0005524">
    <property type="term" value="F:ATP binding"/>
    <property type="evidence" value="ECO:0007669"/>
    <property type="project" value="UniProtKB-UniRule"/>
</dbReference>
<evidence type="ECO:0000256" key="1">
    <source>
        <dbReference type="ARBA" id="ARBA00022527"/>
    </source>
</evidence>
<evidence type="ECO:0000256" key="5">
    <source>
        <dbReference type="ARBA" id="ARBA00022840"/>
    </source>
</evidence>
<keyword evidence="3 6" id="KW-0547">Nucleotide-binding</keyword>
<dbReference type="Proteomes" id="UP000006352">
    <property type="component" value="Unassembled WGS sequence"/>
</dbReference>
<dbReference type="PROSITE" id="PS00108">
    <property type="entry name" value="PROTEIN_KINASE_ST"/>
    <property type="match status" value="1"/>
</dbReference>
<dbReference type="RefSeq" id="XP_012184812.1">
    <property type="nucleotide sequence ID" value="XM_012329422.1"/>
</dbReference>
<evidence type="ECO:0000259" key="9">
    <source>
        <dbReference type="PROSITE" id="PS50011"/>
    </source>
</evidence>
<dbReference type="PANTHER" id="PTHR24349">
    <property type="entry name" value="SERINE/THREONINE-PROTEIN KINASE"/>
    <property type="match status" value="1"/>
</dbReference>
<dbReference type="InterPro" id="IPR008271">
    <property type="entry name" value="Ser/Thr_kinase_AS"/>
</dbReference>
<keyword evidence="4" id="KW-0418">Kinase</keyword>
<dbReference type="Pfam" id="PF00069">
    <property type="entry name" value="Pkinase"/>
    <property type="match status" value="1"/>
</dbReference>
<evidence type="ECO:0000256" key="4">
    <source>
        <dbReference type="ARBA" id="ARBA00022777"/>
    </source>
</evidence>
<dbReference type="EMBL" id="HE797195">
    <property type="protein sequence ID" value="CCM05529.1"/>
    <property type="molecule type" value="Genomic_DNA"/>
</dbReference>
<name>J4H4T1_9APHY</name>
<dbReference type="InterPro" id="IPR000719">
    <property type="entry name" value="Prot_kinase_dom"/>
</dbReference>
<keyword evidence="5 6" id="KW-0067">ATP-binding</keyword>
<dbReference type="InterPro" id="IPR011009">
    <property type="entry name" value="Kinase-like_dom_sf"/>
</dbReference>
<dbReference type="HOGENOM" id="CLU_000288_172_5_1"/>
<dbReference type="PROSITE" id="PS50011">
    <property type="entry name" value="PROTEIN_KINASE_DOM"/>
    <property type="match status" value="1"/>
</dbReference>
<feature type="region of interest" description="Disordered" evidence="8">
    <location>
        <begin position="381"/>
        <end position="400"/>
    </location>
</feature>
<organism evidence="10 11">
    <name type="scientific">Fibroporia radiculosa</name>
    <dbReference type="NCBI Taxonomy" id="599839"/>
    <lineage>
        <taxon>Eukaryota</taxon>
        <taxon>Fungi</taxon>
        <taxon>Dikarya</taxon>
        <taxon>Basidiomycota</taxon>
        <taxon>Agaricomycotina</taxon>
        <taxon>Agaricomycetes</taxon>
        <taxon>Polyporales</taxon>
        <taxon>Fibroporiaceae</taxon>
        <taxon>Fibroporia</taxon>
    </lineage>
</organism>
<dbReference type="SUPFAM" id="SSF56112">
    <property type="entry name" value="Protein kinase-like (PK-like)"/>
    <property type="match status" value="1"/>
</dbReference>
<dbReference type="AlphaFoldDB" id="J4H4T1"/>
<evidence type="ECO:0000256" key="6">
    <source>
        <dbReference type="PROSITE-ProRule" id="PRU10141"/>
    </source>
</evidence>
<dbReference type="OrthoDB" id="541276at2759"/>
<evidence type="ECO:0000313" key="10">
    <source>
        <dbReference type="EMBL" id="CCM05529.1"/>
    </source>
</evidence>
<dbReference type="STRING" id="599839.J4H4T1"/>
<dbReference type="InParanoid" id="J4H4T1"/>
<dbReference type="FunCoup" id="J4H4T1">
    <property type="interactions" value="241"/>
</dbReference>
<dbReference type="PROSITE" id="PS00107">
    <property type="entry name" value="PROTEIN_KINASE_ATP"/>
    <property type="match status" value="1"/>
</dbReference>
<evidence type="ECO:0000256" key="7">
    <source>
        <dbReference type="RuleBase" id="RU000304"/>
    </source>
</evidence>
<proteinExistence type="inferred from homology"/>
<keyword evidence="2" id="KW-0808">Transferase</keyword>
<evidence type="ECO:0000313" key="11">
    <source>
        <dbReference type="Proteomes" id="UP000006352"/>
    </source>
</evidence>
<reference evidence="10 11" key="1">
    <citation type="journal article" date="2012" name="Appl. Environ. Microbiol.">
        <title>Short-read sequencing for genomic analysis of the brown rot fungus Fibroporia radiculosa.</title>
        <authorList>
            <person name="Tang J.D."/>
            <person name="Perkins A.D."/>
            <person name="Sonstegard T.S."/>
            <person name="Schroeder S.G."/>
            <person name="Burgess S.C."/>
            <person name="Diehl S.V."/>
        </authorList>
    </citation>
    <scope>NUCLEOTIDE SEQUENCE [LARGE SCALE GENOMIC DNA]</scope>
    <source>
        <strain evidence="10 11">TFFH 294</strain>
    </source>
</reference>